<evidence type="ECO:0000313" key="3">
    <source>
        <dbReference type="EMBL" id="CAE7000001.1"/>
    </source>
</evidence>
<organism evidence="3 4">
    <name type="scientific">Pyrenophora teres f. teres</name>
    <dbReference type="NCBI Taxonomy" id="97479"/>
    <lineage>
        <taxon>Eukaryota</taxon>
        <taxon>Fungi</taxon>
        <taxon>Dikarya</taxon>
        <taxon>Ascomycota</taxon>
        <taxon>Pezizomycotina</taxon>
        <taxon>Dothideomycetes</taxon>
        <taxon>Pleosporomycetidae</taxon>
        <taxon>Pleosporales</taxon>
        <taxon>Pleosporineae</taxon>
        <taxon>Pleosporaceae</taxon>
        <taxon>Pyrenophora</taxon>
    </lineage>
</organism>
<dbReference type="EMBL" id="HG992977">
    <property type="protein sequence ID" value="CAE7000001.1"/>
    <property type="molecule type" value="Genomic_DNA"/>
</dbReference>
<feature type="compositionally biased region" description="Pro residues" evidence="1">
    <location>
        <begin position="54"/>
        <end position="63"/>
    </location>
</feature>
<sequence>MYLSIINLTNIFLLFSLILAAPATYDPTKHVLATVTHTLCVPDHAHLTSSGFAVPPPPGSVRPPPDEQQEDSGFDTTTTTAAAGPTSPASSTGESVASTMVPVDPSPSSNAAWPVSQASSMSMASEFTWPTTPFIPPGGWGTTMATSRVAAATTTSAGDGATVIPSIVSSTPGGT</sequence>
<reference evidence="3" key="1">
    <citation type="submission" date="2021-02" db="EMBL/GenBank/DDBJ databases">
        <authorList>
            <person name="Syme A R."/>
            <person name="Syme A R."/>
            <person name="Moolhuijzen P."/>
        </authorList>
    </citation>
    <scope>NUCLEOTIDE SEQUENCE</scope>
    <source>
        <strain evidence="3">W1-1</strain>
    </source>
</reference>
<feature type="chain" id="PRO_5043422540" evidence="2">
    <location>
        <begin position="21"/>
        <end position="175"/>
    </location>
</feature>
<dbReference type="AlphaFoldDB" id="A0A6S6V761"/>
<evidence type="ECO:0000256" key="1">
    <source>
        <dbReference type="SAM" id="MobiDB-lite"/>
    </source>
</evidence>
<evidence type="ECO:0000313" key="4">
    <source>
        <dbReference type="Proteomes" id="UP000472372"/>
    </source>
</evidence>
<keyword evidence="2" id="KW-0732">Signal</keyword>
<protein>
    <submittedName>
        <fullName evidence="3">Uncharacterized protein</fullName>
    </submittedName>
</protein>
<name>A0A6S6V761_9PLEO</name>
<accession>A0A6S6V761</accession>
<feature type="compositionally biased region" description="Low complexity" evidence="1">
    <location>
        <begin position="76"/>
        <end position="93"/>
    </location>
</feature>
<proteinExistence type="predicted"/>
<feature type="signal peptide" evidence="2">
    <location>
        <begin position="1"/>
        <end position="20"/>
    </location>
</feature>
<dbReference type="Proteomes" id="UP000472372">
    <property type="component" value="Chromosome 1"/>
</dbReference>
<gene>
    <name evidence="3" type="ORF">PTTW11_00988</name>
</gene>
<feature type="region of interest" description="Disordered" evidence="1">
    <location>
        <begin position="50"/>
        <end position="114"/>
    </location>
</feature>
<evidence type="ECO:0000256" key="2">
    <source>
        <dbReference type="SAM" id="SignalP"/>
    </source>
</evidence>